<feature type="transmembrane region" description="Helical" evidence="8">
    <location>
        <begin position="245"/>
        <end position="263"/>
    </location>
</feature>
<feature type="transmembrane region" description="Helical" evidence="8">
    <location>
        <begin position="275"/>
        <end position="296"/>
    </location>
</feature>
<dbReference type="PROSITE" id="PS00217">
    <property type="entry name" value="SUGAR_TRANSPORT_2"/>
    <property type="match status" value="1"/>
</dbReference>
<sequence>MMKILERVSLQNLILLGQRIFLSLSVVDQILEHLVSVAVLVIWMFQFILEKPLYLSLLENCFVMETENDKSSNKIQEQATTSTPSNPVQEDKKLGLNGRLAFAIAAAALGSSFQHGYNTGVVNAPQQLIEDWISNLKMNRTGQVTKQSEVTMIWSIAVSIFCVGGMIGGSLVGSIADRFGRKGGLLINNILVLLTVIFEGCAKTAKSYEMIIIGRFLIGINAGLNAGLAPMYLSEISPIHLRGAVGTVYQLVITMSILVSQILGLEQILGTAEQWPLLLCLTIVPAIFQVIALPFCPESPKYLLVTRGKDMEAQRALAWLRGTIEVHDEMEEMRTEYESVKLVPKVTLKELFVNSTLRIPLIIALMVMFAQQLSGINAVMFFSTKIFMMAQLDKNAAQNATLGVGAMNVLMTFISLILVERAGRKTLMLIGFSGMFVDTALLAICLAFAETSRAAAYFSIVLVIMFVVLFATGPGSIPWFLVSELFNQSARPAATSVAIAVNWTANFIVSIGFLPLQEALGAYVFIIFAALQAFFVFFIYKKVPETKNKTMEEISSMFRQISYQ</sequence>
<proteinExistence type="inferred from homology"/>
<comment type="subcellular location">
    <subcellularLocation>
        <location evidence="1">Membrane</location>
        <topology evidence="1">Multi-pass membrane protein</topology>
    </subcellularLocation>
</comment>
<feature type="transmembrane region" description="Helical" evidence="8">
    <location>
        <begin position="211"/>
        <end position="233"/>
    </location>
</feature>
<feature type="transmembrane region" description="Helical" evidence="8">
    <location>
        <begin position="520"/>
        <end position="540"/>
    </location>
</feature>
<comment type="similarity">
    <text evidence="7">Belongs to the major facilitator superfamily. Sugar transporter (TC 2.A.1.1) family.</text>
</comment>
<dbReference type="InterPro" id="IPR005828">
    <property type="entry name" value="MFS_sugar_transport-like"/>
</dbReference>
<dbReference type="PANTHER" id="PTHR23503">
    <property type="entry name" value="SOLUTE CARRIER FAMILY 2"/>
    <property type="match status" value="1"/>
</dbReference>
<dbReference type="RefSeq" id="XP_016772539.1">
    <property type="nucleotide sequence ID" value="XM_016917050.2"/>
</dbReference>
<accession>A0A7M7M5R7</accession>
<reference evidence="10" key="1">
    <citation type="submission" date="2021-01" db="UniProtKB">
        <authorList>
            <consortium name="EnsemblMetazoa"/>
        </authorList>
    </citation>
    <scope>IDENTIFICATION</scope>
    <source>
        <strain evidence="10">DH4</strain>
    </source>
</reference>
<dbReference type="PANTHER" id="PTHR23503:SF8">
    <property type="entry name" value="FACILITATED GLUCOSE TRANSPORTER PROTEIN 1"/>
    <property type="match status" value="1"/>
</dbReference>
<evidence type="ECO:0000256" key="1">
    <source>
        <dbReference type="ARBA" id="ARBA00004141"/>
    </source>
</evidence>
<dbReference type="Gene3D" id="1.20.1250.20">
    <property type="entry name" value="MFS general substrate transporter like domains"/>
    <property type="match status" value="1"/>
</dbReference>
<keyword evidence="6" id="KW-0325">Glycoprotein</keyword>
<organism evidence="10">
    <name type="scientific">Apis mellifera</name>
    <name type="common">Honeybee</name>
    <dbReference type="NCBI Taxonomy" id="7460"/>
    <lineage>
        <taxon>Eukaryota</taxon>
        <taxon>Metazoa</taxon>
        <taxon>Ecdysozoa</taxon>
        <taxon>Arthropoda</taxon>
        <taxon>Hexapoda</taxon>
        <taxon>Insecta</taxon>
        <taxon>Pterygota</taxon>
        <taxon>Neoptera</taxon>
        <taxon>Endopterygota</taxon>
        <taxon>Hymenoptera</taxon>
        <taxon>Apocrita</taxon>
        <taxon>Aculeata</taxon>
        <taxon>Apoidea</taxon>
        <taxon>Anthophila</taxon>
        <taxon>Apidae</taxon>
        <taxon>Apis</taxon>
    </lineage>
</organism>
<feature type="transmembrane region" description="Helical" evidence="8">
    <location>
        <begin position="426"/>
        <end position="449"/>
    </location>
</feature>
<keyword evidence="12 13" id="KW-0762">Sugar transport</keyword>
<evidence type="ECO:0000256" key="2">
    <source>
        <dbReference type="ARBA" id="ARBA00022448"/>
    </source>
</evidence>
<keyword evidence="5 8" id="KW-0472">Membrane</keyword>
<dbReference type="GO" id="GO:0015149">
    <property type="term" value="F:hexose transmembrane transporter activity"/>
    <property type="evidence" value="ECO:0007669"/>
    <property type="project" value="TreeGrafter"/>
</dbReference>
<dbReference type="PROSITE" id="PS50850">
    <property type="entry name" value="MFS"/>
    <property type="match status" value="1"/>
</dbReference>
<evidence type="ECO:0000313" key="11">
    <source>
        <dbReference type="Proteomes" id="UP000005203"/>
    </source>
</evidence>
<feature type="transmembrane region" description="Helical" evidence="8">
    <location>
        <begin position="400"/>
        <end position="419"/>
    </location>
</feature>
<dbReference type="InterPro" id="IPR045263">
    <property type="entry name" value="GLUT"/>
</dbReference>
<dbReference type="PROSITE" id="PS00216">
    <property type="entry name" value="SUGAR_TRANSPORT_1"/>
    <property type="match status" value="1"/>
</dbReference>
<dbReference type="AlphaFoldDB" id="A0A7M7M5R7"/>
<dbReference type="Pfam" id="PF00083">
    <property type="entry name" value="Sugar_tr"/>
    <property type="match status" value="1"/>
</dbReference>
<dbReference type="OrthoDB" id="4540492at2759"/>
<accession>A0A7M7GJ53</accession>
<dbReference type="EnsemblMetazoa" id="XM_006557719">
    <property type="protein sequence ID" value="XP_006557782"/>
    <property type="gene ID" value="LOC409424"/>
</dbReference>
<evidence type="ECO:0000256" key="7">
    <source>
        <dbReference type="RuleBase" id="RU003346"/>
    </source>
</evidence>
<feature type="domain" description="Major facilitator superfamily (MFS) profile" evidence="9">
    <location>
        <begin position="104"/>
        <end position="547"/>
    </location>
</feature>
<evidence type="ECO:0000256" key="5">
    <source>
        <dbReference type="ARBA" id="ARBA00023136"/>
    </source>
</evidence>
<keyword evidence="11" id="KW-1185">Reference proteome</keyword>
<accession>A0A8B6YQX2</accession>
<dbReference type="RefSeq" id="XP_006557782.1">
    <property type="nucleotide sequence ID" value="XM_006557719.3"/>
</dbReference>
<dbReference type="InterPro" id="IPR020846">
    <property type="entry name" value="MFS_dom"/>
</dbReference>
<evidence type="ECO:0000256" key="8">
    <source>
        <dbReference type="SAM" id="Phobius"/>
    </source>
</evidence>
<dbReference type="RefSeq" id="XP_006557781.1">
    <property type="nucleotide sequence ID" value="XM_006557718.3"/>
</dbReference>
<feature type="transmembrane region" description="Helical" evidence="8">
    <location>
        <begin position="152"/>
        <end position="173"/>
    </location>
</feature>
<name>A0A7M7M5R7_APIME</name>
<dbReference type="EnsemblMetazoa" id="XM_016917050">
    <property type="protein sequence ID" value="XP_016772539"/>
    <property type="gene ID" value="LOC409424"/>
</dbReference>
<evidence type="ECO:0000313" key="14">
    <source>
        <dbReference type="RefSeq" id="XP_016772539.1"/>
    </source>
</evidence>
<gene>
    <name evidence="10" type="primary">409424</name>
    <name evidence="12 13 14" type="synonym">LOC409424</name>
</gene>
<keyword evidence="2 7" id="KW-0813">Transport</keyword>
<reference evidence="12 13" key="2">
    <citation type="submission" date="2025-04" db="UniProtKB">
        <authorList>
            <consortium name="RefSeq"/>
        </authorList>
    </citation>
    <scope>IDENTIFICATION</scope>
    <source>
        <strain evidence="12 13">DH4</strain>
        <tissue evidence="12 13">Whole body</tissue>
    </source>
</reference>
<feature type="transmembrane region" description="Helical" evidence="8">
    <location>
        <begin position="493"/>
        <end position="514"/>
    </location>
</feature>
<evidence type="ECO:0000313" key="10">
    <source>
        <dbReference type="EnsemblMetazoa" id="XP_016772539"/>
    </source>
</evidence>
<protein>
    <submittedName>
        <fullName evidence="12 13">Solute carrier family 2, facilitated glucose transporter member 1 isoform X4</fullName>
    </submittedName>
</protein>
<dbReference type="InterPro" id="IPR036259">
    <property type="entry name" value="MFS_trans_sf"/>
</dbReference>
<dbReference type="NCBIfam" id="TIGR00879">
    <property type="entry name" value="SP"/>
    <property type="match status" value="1"/>
</dbReference>
<accession>A0A8B7KR79</accession>
<dbReference type="FunFam" id="1.20.1250.20:FF:000029">
    <property type="entry name" value="solute carrier family 2, facilitated glucose transporter member 4"/>
    <property type="match status" value="1"/>
</dbReference>
<keyword evidence="4 8" id="KW-1133">Transmembrane helix</keyword>
<dbReference type="InterPro" id="IPR003663">
    <property type="entry name" value="Sugar/inositol_transpt"/>
</dbReference>
<evidence type="ECO:0000256" key="3">
    <source>
        <dbReference type="ARBA" id="ARBA00022692"/>
    </source>
</evidence>
<dbReference type="SUPFAM" id="SSF103473">
    <property type="entry name" value="MFS general substrate transporter"/>
    <property type="match status" value="1"/>
</dbReference>
<feature type="transmembrane region" description="Helical" evidence="8">
    <location>
        <begin position="359"/>
        <end position="380"/>
    </location>
</feature>
<evidence type="ECO:0000256" key="6">
    <source>
        <dbReference type="ARBA" id="ARBA00023180"/>
    </source>
</evidence>
<dbReference type="PRINTS" id="PR00171">
    <property type="entry name" value="SUGRTRNSPORT"/>
</dbReference>
<dbReference type="GeneID" id="409424"/>
<feature type="transmembrane region" description="Helical" evidence="8">
    <location>
        <begin position="455"/>
        <end position="481"/>
    </location>
</feature>
<feature type="transmembrane region" description="Helical" evidence="8">
    <location>
        <begin position="185"/>
        <end position="205"/>
    </location>
</feature>
<dbReference type="Proteomes" id="UP000005203">
    <property type="component" value="Linkage group LG16"/>
</dbReference>
<dbReference type="InterPro" id="IPR005829">
    <property type="entry name" value="Sugar_transporter_CS"/>
</dbReference>
<evidence type="ECO:0000256" key="4">
    <source>
        <dbReference type="ARBA" id="ARBA00022989"/>
    </source>
</evidence>
<keyword evidence="3 8" id="KW-0812">Transmembrane</keyword>
<evidence type="ECO:0000313" key="13">
    <source>
        <dbReference type="RefSeq" id="XP_006557782.1"/>
    </source>
</evidence>
<evidence type="ECO:0000259" key="9">
    <source>
        <dbReference type="PROSITE" id="PS50850"/>
    </source>
</evidence>
<dbReference type="EnsemblMetazoa" id="XM_006557718">
    <property type="protein sequence ID" value="XP_006557781"/>
    <property type="gene ID" value="LOC409424"/>
</dbReference>
<dbReference type="GO" id="GO:0016020">
    <property type="term" value="C:membrane"/>
    <property type="evidence" value="ECO:0007669"/>
    <property type="project" value="UniProtKB-SubCell"/>
</dbReference>
<evidence type="ECO:0000313" key="12">
    <source>
        <dbReference type="RefSeq" id="XP_006557781.1"/>
    </source>
</evidence>